<reference evidence="2" key="2">
    <citation type="submission" date="2015-01" db="EMBL/GenBank/DDBJ databases">
        <title>Evolutionary Origins and Diversification of the Mycorrhizal Mutualists.</title>
        <authorList>
            <consortium name="DOE Joint Genome Institute"/>
            <consortium name="Mycorrhizal Genomics Consortium"/>
            <person name="Kohler A."/>
            <person name="Kuo A."/>
            <person name="Nagy L.G."/>
            <person name="Floudas D."/>
            <person name="Copeland A."/>
            <person name="Barry K.W."/>
            <person name="Cichocki N."/>
            <person name="Veneault-Fourrey C."/>
            <person name="LaButti K."/>
            <person name="Lindquist E.A."/>
            <person name="Lipzen A."/>
            <person name="Lundell T."/>
            <person name="Morin E."/>
            <person name="Murat C."/>
            <person name="Riley R."/>
            <person name="Ohm R."/>
            <person name="Sun H."/>
            <person name="Tunlid A."/>
            <person name="Henrissat B."/>
            <person name="Grigoriev I.V."/>
            <person name="Hibbett D.S."/>
            <person name="Martin F."/>
        </authorList>
    </citation>
    <scope>NUCLEOTIDE SEQUENCE [LARGE SCALE GENOMIC DNA]</scope>
    <source>
        <strain evidence="2">Foug A</strain>
    </source>
</reference>
<organism evidence="1 2">
    <name type="scientific">Scleroderma citrinum Foug A</name>
    <dbReference type="NCBI Taxonomy" id="1036808"/>
    <lineage>
        <taxon>Eukaryota</taxon>
        <taxon>Fungi</taxon>
        <taxon>Dikarya</taxon>
        <taxon>Basidiomycota</taxon>
        <taxon>Agaricomycotina</taxon>
        <taxon>Agaricomycetes</taxon>
        <taxon>Agaricomycetidae</taxon>
        <taxon>Boletales</taxon>
        <taxon>Sclerodermatineae</taxon>
        <taxon>Sclerodermataceae</taxon>
        <taxon>Scleroderma</taxon>
    </lineage>
</organism>
<dbReference type="HOGENOM" id="CLU_133979_0_0_1"/>
<evidence type="ECO:0000313" key="2">
    <source>
        <dbReference type="Proteomes" id="UP000053989"/>
    </source>
</evidence>
<dbReference type="EMBL" id="KN822053">
    <property type="protein sequence ID" value="KIM61330.1"/>
    <property type="molecule type" value="Genomic_DNA"/>
</dbReference>
<dbReference type="InParanoid" id="A0A0C3DKW1"/>
<gene>
    <name evidence="1" type="ORF">SCLCIDRAFT_122293</name>
</gene>
<name>A0A0C3DKW1_9AGAM</name>
<accession>A0A0C3DKW1</accession>
<sequence length="151" mass="17696">MVAWHKVFLPRWFQYLSTIDNIWKLDHPDHVTIPQAIWDRKVKIKHIISARDEPVFFLLKQRTYKWHSEMGDRTEKAIQAFFNRYVKLDTPAARRNYVAWAVPVPEEKVDARGRKVLVPPPIYPYMWQDVQDGSNGLVSCASLCSTLLISS</sequence>
<reference evidence="1 2" key="1">
    <citation type="submission" date="2014-04" db="EMBL/GenBank/DDBJ databases">
        <authorList>
            <consortium name="DOE Joint Genome Institute"/>
            <person name="Kuo A."/>
            <person name="Kohler A."/>
            <person name="Nagy L.G."/>
            <person name="Floudas D."/>
            <person name="Copeland A."/>
            <person name="Barry K.W."/>
            <person name="Cichocki N."/>
            <person name="Veneault-Fourrey C."/>
            <person name="LaButti K."/>
            <person name="Lindquist E.A."/>
            <person name="Lipzen A."/>
            <person name="Lundell T."/>
            <person name="Morin E."/>
            <person name="Murat C."/>
            <person name="Sun H."/>
            <person name="Tunlid A."/>
            <person name="Henrissat B."/>
            <person name="Grigoriev I.V."/>
            <person name="Hibbett D.S."/>
            <person name="Martin F."/>
            <person name="Nordberg H.P."/>
            <person name="Cantor M.N."/>
            <person name="Hua S.X."/>
        </authorList>
    </citation>
    <scope>NUCLEOTIDE SEQUENCE [LARGE SCALE GENOMIC DNA]</scope>
    <source>
        <strain evidence="1 2">Foug A</strain>
    </source>
</reference>
<dbReference type="AlphaFoldDB" id="A0A0C3DKW1"/>
<proteinExistence type="predicted"/>
<protein>
    <submittedName>
        <fullName evidence="1">Uncharacterized protein</fullName>
    </submittedName>
</protein>
<keyword evidence="2" id="KW-1185">Reference proteome</keyword>
<dbReference type="Proteomes" id="UP000053989">
    <property type="component" value="Unassembled WGS sequence"/>
</dbReference>
<evidence type="ECO:0000313" key="1">
    <source>
        <dbReference type="EMBL" id="KIM61330.1"/>
    </source>
</evidence>
<dbReference type="OrthoDB" id="3070163at2759"/>